<sequence>MTIGDCSLQDLNHGLWKLAEAPVTFIRGFPSRSGKPPTPTQSDSLCRNQGWYIYGNIYHYVPFSLSNPIVMFSGPNYIIPTPVLKSITHIKGRLLRHLVLQSLAATRRPLEDPNHLALKELGCIFFSGLLQGQFQEVIKYSINCHGVKYFSIPWKTQLVHEGCNQASCMAFSLLGQFIFPCGNSITWFNFKDGQVCIDPKQSIDLGTNPPG</sequence>
<keyword evidence="2" id="KW-1185">Reference proteome</keyword>
<name>A0A9Q3EJ74_9BASI</name>
<proteinExistence type="predicted"/>
<protein>
    <submittedName>
        <fullName evidence="1">Uncharacterized protein</fullName>
    </submittedName>
</protein>
<dbReference type="Proteomes" id="UP000765509">
    <property type="component" value="Unassembled WGS sequence"/>
</dbReference>
<gene>
    <name evidence="1" type="ORF">O181_059830</name>
</gene>
<evidence type="ECO:0000313" key="1">
    <source>
        <dbReference type="EMBL" id="MBW0520115.1"/>
    </source>
</evidence>
<organism evidence="1 2">
    <name type="scientific">Austropuccinia psidii MF-1</name>
    <dbReference type="NCBI Taxonomy" id="1389203"/>
    <lineage>
        <taxon>Eukaryota</taxon>
        <taxon>Fungi</taxon>
        <taxon>Dikarya</taxon>
        <taxon>Basidiomycota</taxon>
        <taxon>Pucciniomycotina</taxon>
        <taxon>Pucciniomycetes</taxon>
        <taxon>Pucciniales</taxon>
        <taxon>Sphaerophragmiaceae</taxon>
        <taxon>Austropuccinia</taxon>
    </lineage>
</organism>
<reference evidence="1" key="1">
    <citation type="submission" date="2021-03" db="EMBL/GenBank/DDBJ databases">
        <title>Draft genome sequence of rust myrtle Austropuccinia psidii MF-1, a brazilian biotype.</title>
        <authorList>
            <person name="Quecine M.C."/>
            <person name="Pachon D.M.R."/>
            <person name="Bonatelli M.L."/>
            <person name="Correr F.H."/>
            <person name="Franceschini L.M."/>
            <person name="Leite T.F."/>
            <person name="Margarido G.R.A."/>
            <person name="Almeida C.A."/>
            <person name="Ferrarezi J.A."/>
            <person name="Labate C.A."/>
        </authorList>
    </citation>
    <scope>NUCLEOTIDE SEQUENCE</scope>
    <source>
        <strain evidence="1">MF-1</strain>
    </source>
</reference>
<dbReference type="AlphaFoldDB" id="A0A9Q3EJ74"/>
<dbReference type="EMBL" id="AVOT02027844">
    <property type="protein sequence ID" value="MBW0520115.1"/>
    <property type="molecule type" value="Genomic_DNA"/>
</dbReference>
<accession>A0A9Q3EJ74</accession>
<evidence type="ECO:0000313" key="2">
    <source>
        <dbReference type="Proteomes" id="UP000765509"/>
    </source>
</evidence>
<comment type="caution">
    <text evidence="1">The sequence shown here is derived from an EMBL/GenBank/DDBJ whole genome shotgun (WGS) entry which is preliminary data.</text>
</comment>